<dbReference type="Gene3D" id="2.40.50.140">
    <property type="entry name" value="Nucleic acid-binding proteins"/>
    <property type="match status" value="1"/>
</dbReference>
<evidence type="ECO:0000313" key="2">
    <source>
        <dbReference type="Proteomes" id="UP000501690"/>
    </source>
</evidence>
<organism evidence="1 2">
    <name type="scientific">Vigna unguiculata</name>
    <name type="common">Cowpea</name>
    <dbReference type="NCBI Taxonomy" id="3917"/>
    <lineage>
        <taxon>Eukaryota</taxon>
        <taxon>Viridiplantae</taxon>
        <taxon>Streptophyta</taxon>
        <taxon>Embryophyta</taxon>
        <taxon>Tracheophyta</taxon>
        <taxon>Spermatophyta</taxon>
        <taxon>Magnoliopsida</taxon>
        <taxon>eudicotyledons</taxon>
        <taxon>Gunneridae</taxon>
        <taxon>Pentapetalae</taxon>
        <taxon>rosids</taxon>
        <taxon>fabids</taxon>
        <taxon>Fabales</taxon>
        <taxon>Fabaceae</taxon>
        <taxon>Papilionoideae</taxon>
        <taxon>50 kb inversion clade</taxon>
        <taxon>NPAAA clade</taxon>
        <taxon>indigoferoid/millettioid clade</taxon>
        <taxon>Phaseoleae</taxon>
        <taxon>Vigna</taxon>
    </lineage>
</organism>
<dbReference type="EMBL" id="CP039346">
    <property type="protein sequence ID" value="QCD83620.1"/>
    <property type="molecule type" value="Genomic_DNA"/>
</dbReference>
<dbReference type="SUPFAM" id="SSF50249">
    <property type="entry name" value="Nucleic acid-binding proteins"/>
    <property type="match status" value="1"/>
</dbReference>
<evidence type="ECO:0000313" key="1">
    <source>
        <dbReference type="EMBL" id="QCD83620.1"/>
    </source>
</evidence>
<dbReference type="AlphaFoldDB" id="A0A4D6L568"/>
<name>A0A4D6L568_VIGUN</name>
<protein>
    <submittedName>
        <fullName evidence="1">Nucleic acid-binding</fullName>
    </submittedName>
</protein>
<keyword evidence="2" id="KW-1185">Reference proteome</keyword>
<accession>A0A4D6L568</accession>
<gene>
    <name evidence="1" type="ORF">DEO72_LG2g3966</name>
</gene>
<dbReference type="InterPro" id="IPR012340">
    <property type="entry name" value="NA-bd_OB-fold"/>
</dbReference>
<dbReference type="Proteomes" id="UP000501690">
    <property type="component" value="Linkage Group LG2"/>
</dbReference>
<proteinExistence type="predicted"/>
<reference evidence="1 2" key="1">
    <citation type="submission" date="2019-04" db="EMBL/GenBank/DDBJ databases">
        <title>An improved genome assembly and genetic linkage map for asparagus bean, Vigna unguiculata ssp. sesquipedialis.</title>
        <authorList>
            <person name="Xia Q."/>
            <person name="Zhang R."/>
            <person name="Dong Y."/>
        </authorList>
    </citation>
    <scope>NUCLEOTIDE SEQUENCE [LARGE SCALE GENOMIC DNA]</scope>
    <source>
        <tissue evidence="1">Leaf</tissue>
    </source>
</reference>
<sequence length="169" mass="19521">MKCKKIIFNCDGEDAVKLKKMYKLRLCVIDDTDSTTIVVFDRDATTMLKKSCYDILDLQEKNTDARNLPKEFEVLIDKTYLFKLECKNDYTSKFNQSFRVKKVCMDEKIIESFTDVEPKFVSFARVLLSFLVKLENPILLHSSLGNLVLVLMLSFPARNSVPRVVVTLC</sequence>